<proteinExistence type="predicted"/>
<name>A0AA36UT02_VIBAL</name>
<comment type="caution">
    <text evidence="2">The sequence shown here is derived from an EMBL/GenBank/DDBJ whole genome shotgun (WGS) entry which is preliminary data.</text>
</comment>
<organism evidence="2 3">
    <name type="scientific">Vibrio alginolyticus</name>
    <dbReference type="NCBI Taxonomy" id="663"/>
    <lineage>
        <taxon>Bacteria</taxon>
        <taxon>Pseudomonadati</taxon>
        <taxon>Pseudomonadota</taxon>
        <taxon>Gammaproteobacteria</taxon>
        <taxon>Vibrionales</taxon>
        <taxon>Vibrionaceae</taxon>
        <taxon>Vibrio</taxon>
    </lineage>
</organism>
<dbReference type="RefSeq" id="WP_155484613.1">
    <property type="nucleotide sequence ID" value="NZ_JAGDJP010000011.1"/>
</dbReference>
<evidence type="ECO:0000313" key="2">
    <source>
        <dbReference type="EMBL" id="EGQ9137042.1"/>
    </source>
</evidence>
<dbReference type="Proteomes" id="UP000714625">
    <property type="component" value="Unassembled WGS sequence"/>
</dbReference>
<accession>A0AA36UT02</accession>
<evidence type="ECO:0000313" key="3">
    <source>
        <dbReference type="Proteomes" id="UP000714625"/>
    </source>
</evidence>
<feature type="region of interest" description="Disordered" evidence="1">
    <location>
        <begin position="95"/>
        <end position="115"/>
    </location>
</feature>
<dbReference type="AlphaFoldDB" id="A0AA36UT02"/>
<sequence>MNTDLTRSIEQATTIDELVRQFEALLAVDISDTPKGHQRLKANQIAKDILAKYNGDYSNVSPEDKAALRDYTGFGGIGGRRSPTCRGREARQLAAQKLPTHQRQTVCPRKPNQNL</sequence>
<reference evidence="2" key="1">
    <citation type="submission" date="2019-11" db="EMBL/GenBank/DDBJ databases">
        <authorList>
            <consortium name="PulseNet: The National Subtyping Network for Foodborne Disease Surveillance"/>
            <person name="Tarr C.L."/>
            <person name="Trees E."/>
            <person name="Katz L.S."/>
            <person name="Carleton-Romer H.A."/>
            <person name="Stroika S."/>
            <person name="Kucerova Z."/>
            <person name="Roache K.F."/>
            <person name="Sabol A.L."/>
            <person name="Besser J."/>
            <person name="Gerner-Smidt P."/>
        </authorList>
    </citation>
    <scope>NUCLEOTIDE SEQUENCE</scope>
    <source>
        <strain evidence="2">PNUSAV001129</strain>
    </source>
</reference>
<gene>
    <name evidence="2" type="ORF">GHY86_18075</name>
</gene>
<protein>
    <submittedName>
        <fullName evidence="2">Uncharacterized protein</fullName>
    </submittedName>
</protein>
<dbReference type="EMBL" id="AAXMUW010000043">
    <property type="protein sequence ID" value="EGQ9137042.1"/>
    <property type="molecule type" value="Genomic_DNA"/>
</dbReference>
<feature type="compositionally biased region" description="Polar residues" evidence="1">
    <location>
        <begin position="99"/>
        <end position="115"/>
    </location>
</feature>
<evidence type="ECO:0000256" key="1">
    <source>
        <dbReference type="SAM" id="MobiDB-lite"/>
    </source>
</evidence>